<protein>
    <submittedName>
        <fullName evidence="1">Uncharacterized protein</fullName>
    </submittedName>
</protein>
<organism evidence="1 2">
    <name type="scientific">Antarcticirhabdus aurantiaca</name>
    <dbReference type="NCBI Taxonomy" id="2606717"/>
    <lineage>
        <taxon>Bacteria</taxon>
        <taxon>Pseudomonadati</taxon>
        <taxon>Pseudomonadota</taxon>
        <taxon>Alphaproteobacteria</taxon>
        <taxon>Hyphomicrobiales</taxon>
        <taxon>Aurantimonadaceae</taxon>
        <taxon>Antarcticirhabdus</taxon>
    </lineage>
</organism>
<keyword evidence="2" id="KW-1185">Reference proteome</keyword>
<evidence type="ECO:0000313" key="1">
    <source>
        <dbReference type="EMBL" id="WAJ31145.1"/>
    </source>
</evidence>
<gene>
    <name evidence="1" type="ORF">OXU80_13480</name>
</gene>
<dbReference type="EMBL" id="CP113520">
    <property type="protein sequence ID" value="WAJ31145.1"/>
    <property type="molecule type" value="Genomic_DNA"/>
</dbReference>
<sequence>MTNEPAQQDQSSTGDFAEFTCPTCGRFRVSRSAVQQLSDMPEALATDALAKAKKRAEIDGGEVPLIRSFDLVLS</sequence>
<reference evidence="1" key="1">
    <citation type="submission" date="2022-11" db="EMBL/GenBank/DDBJ databases">
        <title>beta-Carotene-producing bacterium, Jeongeuplla avenae sp. nov., alleviates the salt stress of Arabidopsis seedlings.</title>
        <authorList>
            <person name="Jiang L."/>
            <person name="Lee J."/>
        </authorList>
    </citation>
    <scope>NUCLEOTIDE SEQUENCE</scope>
    <source>
        <strain evidence="1">DY_R2A_6</strain>
    </source>
</reference>
<name>A0ACD4NWP6_9HYPH</name>
<evidence type="ECO:0000313" key="2">
    <source>
        <dbReference type="Proteomes" id="UP001163223"/>
    </source>
</evidence>
<proteinExistence type="predicted"/>
<dbReference type="Proteomes" id="UP001163223">
    <property type="component" value="Chromosome"/>
</dbReference>
<accession>A0ACD4NWP6</accession>